<protein>
    <submittedName>
        <fullName evidence="2 3">Uncharacterized protein</fullName>
    </submittedName>
</protein>
<dbReference type="HOGENOM" id="CLU_1549334_0_0_1"/>
<reference evidence="3" key="2">
    <citation type="submission" date="2020-05" db="UniProtKB">
        <authorList>
            <consortium name="EnsemblMetazoa"/>
        </authorList>
    </citation>
    <scope>IDENTIFICATION</scope>
    <source>
        <strain evidence="3">wikel</strain>
    </source>
</reference>
<feature type="compositionally biased region" description="Low complexity" evidence="1">
    <location>
        <begin position="1"/>
        <end position="18"/>
    </location>
</feature>
<feature type="region of interest" description="Disordered" evidence="1">
    <location>
        <begin position="58"/>
        <end position="89"/>
    </location>
</feature>
<dbReference type="VEuPathDB" id="VectorBase:ISCI005317"/>
<evidence type="ECO:0000313" key="3">
    <source>
        <dbReference type="EnsemblMetazoa" id="ISCW005317-PA"/>
    </source>
</evidence>
<keyword evidence="4" id="KW-1185">Reference proteome</keyword>
<evidence type="ECO:0000313" key="2">
    <source>
        <dbReference type="EMBL" id="EEC08235.1"/>
    </source>
</evidence>
<dbReference type="OrthoDB" id="9933814at2759"/>
<sequence length="173" mass="18897">MQTSSSSASERNPESRASLGKKNEKGRREGELVRRIAYREAQRSRRRGRRSVVAAAVSVGSGRGRSRVRTTGLGRESALGHARGPRFRAGVRRCRRKPLAAHRRRRTAAAAVQGAMTQRCLRSPSVNFADCESPLPGDTFEQAGRRCYAPGRVSTPTRALAPRRCGVVPSSSE</sequence>
<dbReference type="AlphaFoldDB" id="B7PNR3"/>
<evidence type="ECO:0000313" key="4">
    <source>
        <dbReference type="Proteomes" id="UP000001555"/>
    </source>
</evidence>
<dbReference type="EMBL" id="ABJB010754082">
    <property type="status" value="NOT_ANNOTATED_CDS"/>
    <property type="molecule type" value="Genomic_DNA"/>
</dbReference>
<accession>B7PNR3</accession>
<gene>
    <name evidence="2" type="ORF">IscW_ISCW005317</name>
</gene>
<feature type="region of interest" description="Disordered" evidence="1">
    <location>
        <begin position="1"/>
        <end position="31"/>
    </location>
</feature>
<name>B7PNR3_IXOSC</name>
<dbReference type="VEuPathDB" id="VectorBase:ISCP_025881"/>
<dbReference type="PaxDb" id="6945-B7PNR3"/>
<dbReference type="Proteomes" id="UP000001555">
    <property type="component" value="Unassembled WGS sequence"/>
</dbReference>
<feature type="compositionally biased region" description="Basic and acidic residues" evidence="1">
    <location>
        <begin position="21"/>
        <end position="31"/>
    </location>
</feature>
<reference evidence="2 4" key="1">
    <citation type="submission" date="2008-03" db="EMBL/GenBank/DDBJ databases">
        <title>Annotation of Ixodes scapularis.</title>
        <authorList>
            <consortium name="Ixodes scapularis Genome Project Consortium"/>
            <person name="Caler E."/>
            <person name="Hannick L.I."/>
            <person name="Bidwell S."/>
            <person name="Joardar V."/>
            <person name="Thiagarajan M."/>
            <person name="Amedeo P."/>
            <person name="Galinsky K.J."/>
            <person name="Schobel S."/>
            <person name="Inman J."/>
            <person name="Hostetler J."/>
            <person name="Miller J."/>
            <person name="Hammond M."/>
            <person name="Megy K."/>
            <person name="Lawson D."/>
            <person name="Kodira C."/>
            <person name="Sutton G."/>
            <person name="Meyer J."/>
            <person name="Hill C.A."/>
            <person name="Birren B."/>
            <person name="Nene V."/>
            <person name="Collins F."/>
            <person name="Alarcon-Chaidez F."/>
            <person name="Wikel S."/>
            <person name="Strausberg R."/>
        </authorList>
    </citation>
    <scope>NUCLEOTIDE SEQUENCE [LARGE SCALE GENOMIC DNA]</scope>
    <source>
        <strain evidence="4">Wikel</strain>
        <strain evidence="2">Wikel colony</strain>
    </source>
</reference>
<dbReference type="EMBL" id="DS754365">
    <property type="protein sequence ID" value="EEC08235.1"/>
    <property type="molecule type" value="Genomic_DNA"/>
</dbReference>
<proteinExistence type="predicted"/>
<organism>
    <name type="scientific">Ixodes scapularis</name>
    <name type="common">Black-legged tick</name>
    <name type="synonym">Deer tick</name>
    <dbReference type="NCBI Taxonomy" id="6945"/>
    <lineage>
        <taxon>Eukaryota</taxon>
        <taxon>Metazoa</taxon>
        <taxon>Ecdysozoa</taxon>
        <taxon>Arthropoda</taxon>
        <taxon>Chelicerata</taxon>
        <taxon>Arachnida</taxon>
        <taxon>Acari</taxon>
        <taxon>Parasitiformes</taxon>
        <taxon>Ixodida</taxon>
        <taxon>Ixodoidea</taxon>
        <taxon>Ixodidae</taxon>
        <taxon>Ixodinae</taxon>
        <taxon>Ixodes</taxon>
    </lineage>
</organism>
<dbReference type="VEuPathDB" id="VectorBase:ISCW005317"/>
<dbReference type="InParanoid" id="B7PNR3"/>
<dbReference type="EnsemblMetazoa" id="ISCW005317-RA">
    <property type="protein sequence ID" value="ISCW005317-PA"/>
    <property type="gene ID" value="ISCW005317"/>
</dbReference>
<evidence type="ECO:0000256" key="1">
    <source>
        <dbReference type="SAM" id="MobiDB-lite"/>
    </source>
</evidence>